<accession>A0A8C6TIY5</accession>
<evidence type="ECO:0000313" key="3">
    <source>
        <dbReference type="Ensembl" id="ENSNMLP00000022740.1"/>
    </source>
</evidence>
<feature type="domain" description="FH2" evidence="2">
    <location>
        <begin position="1"/>
        <end position="307"/>
    </location>
</feature>
<reference evidence="3" key="1">
    <citation type="submission" date="2025-08" db="UniProtKB">
        <authorList>
            <consortium name="Ensembl"/>
        </authorList>
    </citation>
    <scope>IDENTIFICATION</scope>
</reference>
<dbReference type="SMART" id="SM00498">
    <property type="entry name" value="FH2"/>
    <property type="match status" value="1"/>
</dbReference>
<name>A0A8C6TIY5_9GOBI</name>
<feature type="compositionally biased region" description="Basic and acidic residues" evidence="1">
    <location>
        <begin position="438"/>
        <end position="447"/>
    </location>
</feature>
<sequence length="838" mass="93221">MNIGIFLKQFKRSNQSIMEDIRSGKSELYGPEPLRELLKLLPESDEVKKLKLFRGDVSKLSLADSFVYLLIQLPSYVVRIEAMLLKEEFPAECESMKHDVGTLRAAVRELMCCEELHAVLHLVLQAGNILNAGGYAGNAVGFKLSSLPSLAETRANKPGMNLLHFVALEAQKKDEKLLEFPVKLGHVQAASRISLDTLDSELQRLVSRTRSIEESVQRDTELLQQLDTFLQSATSALCSLRGSWQQLKTEAEELLDFFCEDKDTFKLDDCFGIFNSFCLKFTAAAKDNAECERKEAARRRRLQELDEQKRHSWAAGEQFGGAFGFRSSSELDVHSAHSRNDEAALLMDLLMPKSHQRSPLLRRSGSFRRTRTSAESDVRESESKCAEKKDNSASLRVANEQTSSQNAFNVATNYLRNIKRRAETAHPTSDLNNNDGKGACDDRTSSKDELKSDVSCETAEKGSCNAGNMSVKVEKCTLVPELKAFEKASAPTKSKTQRDVTVTDFDEEKLKKSRERVEPSVKTDKEIGDTVIVWCVTGVCEVADAASDDQNVLAGNLSNHTPSKRQSANQNAVPISSQPQPLTRFVDIATEAKDMEVEAGRSRLTYENETVKGECSDQATETESKVFEIQDRGSQEVGISTDNQNVELFADEEQESQGDALNEEGPVQESDDNVSETVETPKSQSEELEKQAVNEQKQSVKKCKDLKTSQSAKSSVNAKTESSSKKAPSSKASPESKSIRTLTTTERHDMRRVVPISRPSSAKVLKKLPVSQSGISSPSLPGSSASRRLERPSTAPSSRRSSFNKADNQDQEPSKKRRLRERKRVENRSRKRRSVSQL</sequence>
<protein>
    <recommendedName>
        <fullName evidence="2">FH2 domain-containing protein</fullName>
    </recommendedName>
</protein>
<feature type="compositionally biased region" description="Polar residues" evidence="1">
    <location>
        <begin position="708"/>
        <end position="720"/>
    </location>
</feature>
<feature type="compositionally biased region" description="Polar residues" evidence="1">
    <location>
        <begin position="637"/>
        <end position="646"/>
    </location>
</feature>
<dbReference type="PANTHER" id="PTHR46345">
    <property type="entry name" value="INVERTED FORMIN-2"/>
    <property type="match status" value="1"/>
</dbReference>
<feature type="compositionally biased region" description="Basic and acidic residues" evidence="1">
    <location>
        <begin position="622"/>
        <end position="634"/>
    </location>
</feature>
<reference evidence="3" key="2">
    <citation type="submission" date="2025-09" db="UniProtKB">
        <authorList>
            <consortium name="Ensembl"/>
        </authorList>
    </citation>
    <scope>IDENTIFICATION</scope>
</reference>
<feature type="region of interest" description="Disordered" evidence="1">
    <location>
        <begin position="553"/>
        <end position="580"/>
    </location>
</feature>
<proteinExistence type="predicted"/>
<feature type="region of interest" description="Disordered" evidence="1">
    <location>
        <begin position="599"/>
        <end position="838"/>
    </location>
</feature>
<dbReference type="PANTHER" id="PTHR46345:SF11">
    <property type="entry name" value="FORMIN-J-LIKE"/>
    <property type="match status" value="1"/>
</dbReference>
<dbReference type="Gene3D" id="1.20.58.2220">
    <property type="entry name" value="Formin, FH2 domain"/>
    <property type="match status" value="1"/>
</dbReference>
<dbReference type="SUPFAM" id="SSF101447">
    <property type="entry name" value="Formin homology 2 domain (FH2 domain)"/>
    <property type="match status" value="1"/>
</dbReference>
<dbReference type="PROSITE" id="PS51444">
    <property type="entry name" value="FH2"/>
    <property type="match status" value="1"/>
</dbReference>
<feature type="region of interest" description="Disordered" evidence="1">
    <location>
        <begin position="423"/>
        <end position="447"/>
    </location>
</feature>
<keyword evidence="4" id="KW-1185">Reference proteome</keyword>
<feature type="compositionally biased region" description="Basic residues" evidence="1">
    <location>
        <begin position="829"/>
        <end position="838"/>
    </location>
</feature>
<feature type="compositionally biased region" description="Polar residues" evidence="1">
    <location>
        <begin position="556"/>
        <end position="580"/>
    </location>
</feature>
<dbReference type="Proteomes" id="UP000694523">
    <property type="component" value="Unplaced"/>
</dbReference>
<evidence type="ECO:0000313" key="4">
    <source>
        <dbReference type="Proteomes" id="UP000694523"/>
    </source>
</evidence>
<dbReference type="Pfam" id="PF02181">
    <property type="entry name" value="FH2"/>
    <property type="match status" value="1"/>
</dbReference>
<dbReference type="InterPro" id="IPR015425">
    <property type="entry name" value="FH2_Formin"/>
</dbReference>
<dbReference type="AlphaFoldDB" id="A0A8C6TIY5"/>
<feature type="compositionally biased region" description="Basic and acidic residues" evidence="1">
    <location>
        <begin position="372"/>
        <end position="391"/>
    </location>
</feature>
<feature type="compositionally biased region" description="Basic and acidic residues" evidence="1">
    <location>
        <begin position="599"/>
        <end position="615"/>
    </location>
</feature>
<feature type="region of interest" description="Disordered" evidence="1">
    <location>
        <begin position="356"/>
        <end position="402"/>
    </location>
</feature>
<organism evidence="3 4">
    <name type="scientific">Neogobius melanostomus</name>
    <name type="common">round goby</name>
    <dbReference type="NCBI Taxonomy" id="47308"/>
    <lineage>
        <taxon>Eukaryota</taxon>
        <taxon>Metazoa</taxon>
        <taxon>Chordata</taxon>
        <taxon>Craniata</taxon>
        <taxon>Vertebrata</taxon>
        <taxon>Euteleostomi</taxon>
        <taxon>Actinopterygii</taxon>
        <taxon>Neopterygii</taxon>
        <taxon>Teleostei</taxon>
        <taxon>Neoteleostei</taxon>
        <taxon>Acanthomorphata</taxon>
        <taxon>Gobiaria</taxon>
        <taxon>Gobiiformes</taxon>
        <taxon>Gobioidei</taxon>
        <taxon>Gobiidae</taxon>
        <taxon>Benthophilinae</taxon>
        <taxon>Neogobiini</taxon>
        <taxon>Neogobius</taxon>
    </lineage>
</organism>
<dbReference type="InterPro" id="IPR042201">
    <property type="entry name" value="FH2_Formin_sf"/>
</dbReference>
<feature type="compositionally biased region" description="Low complexity" evidence="1">
    <location>
        <begin position="771"/>
        <end position="801"/>
    </location>
</feature>
<dbReference type="Ensembl" id="ENSNMLT00000025468.1">
    <property type="protein sequence ID" value="ENSNMLP00000022740.1"/>
    <property type="gene ID" value="ENSNMLG00000014670.1"/>
</dbReference>
<evidence type="ECO:0000256" key="1">
    <source>
        <dbReference type="SAM" id="MobiDB-lite"/>
    </source>
</evidence>
<feature type="compositionally biased region" description="Polar residues" evidence="1">
    <location>
        <begin position="426"/>
        <end position="435"/>
    </location>
</feature>
<feature type="compositionally biased region" description="Low complexity" evidence="1">
    <location>
        <begin position="725"/>
        <end position="736"/>
    </location>
</feature>
<evidence type="ECO:0000259" key="2">
    <source>
        <dbReference type="PROSITE" id="PS51444"/>
    </source>
</evidence>